<accession>A0ABN9QLN0</accession>
<proteinExistence type="predicted"/>
<dbReference type="Proteomes" id="UP001189429">
    <property type="component" value="Unassembled WGS sequence"/>
</dbReference>
<protein>
    <submittedName>
        <fullName evidence="1">Uncharacterized protein</fullName>
    </submittedName>
</protein>
<evidence type="ECO:0000313" key="1">
    <source>
        <dbReference type="EMBL" id="CAK0807019.1"/>
    </source>
</evidence>
<comment type="caution">
    <text evidence="1">The sequence shown here is derived from an EMBL/GenBank/DDBJ whole genome shotgun (WGS) entry which is preliminary data.</text>
</comment>
<name>A0ABN9QLN0_9DINO</name>
<sequence>MSMVMPIIREMSTLGTSMGVGRVASSCSTTISGSTRSKVGTVTSDSLFATVCGSTSASVMSTSVAVEHMRRLHDLLALLFVREAARVAARAHASLAEPARTSSFCGAGRAAAARPGTPGACPP</sequence>
<reference evidence="1" key="1">
    <citation type="submission" date="2023-10" db="EMBL/GenBank/DDBJ databases">
        <authorList>
            <person name="Chen Y."/>
            <person name="Shah S."/>
            <person name="Dougan E. K."/>
            <person name="Thang M."/>
            <person name="Chan C."/>
        </authorList>
    </citation>
    <scope>NUCLEOTIDE SEQUENCE [LARGE SCALE GENOMIC DNA]</scope>
</reference>
<gene>
    <name evidence="1" type="ORF">PCOR1329_LOCUS13029</name>
</gene>
<organism evidence="1 2">
    <name type="scientific">Prorocentrum cordatum</name>
    <dbReference type="NCBI Taxonomy" id="2364126"/>
    <lineage>
        <taxon>Eukaryota</taxon>
        <taxon>Sar</taxon>
        <taxon>Alveolata</taxon>
        <taxon>Dinophyceae</taxon>
        <taxon>Prorocentrales</taxon>
        <taxon>Prorocentraceae</taxon>
        <taxon>Prorocentrum</taxon>
    </lineage>
</organism>
<evidence type="ECO:0000313" key="2">
    <source>
        <dbReference type="Proteomes" id="UP001189429"/>
    </source>
</evidence>
<keyword evidence="2" id="KW-1185">Reference proteome</keyword>
<dbReference type="EMBL" id="CAUYUJ010003825">
    <property type="protein sequence ID" value="CAK0807019.1"/>
    <property type="molecule type" value="Genomic_DNA"/>
</dbReference>